<evidence type="ECO:0000313" key="10">
    <source>
        <dbReference type="EMBL" id="AQS66180.1"/>
    </source>
</evidence>
<feature type="transmembrane region" description="Helical" evidence="7">
    <location>
        <begin position="288"/>
        <end position="308"/>
    </location>
</feature>
<dbReference type="GO" id="GO:0005886">
    <property type="term" value="C:plasma membrane"/>
    <property type="evidence" value="ECO:0007669"/>
    <property type="project" value="UniProtKB-SubCell"/>
</dbReference>
<dbReference type="GO" id="GO:0055085">
    <property type="term" value="P:transmembrane transport"/>
    <property type="evidence" value="ECO:0007669"/>
    <property type="project" value="InterPro"/>
</dbReference>
<dbReference type="PANTHER" id="PTHR43005">
    <property type="entry name" value="BLR7065 PROTEIN"/>
    <property type="match status" value="1"/>
</dbReference>
<evidence type="ECO:0000256" key="2">
    <source>
        <dbReference type="ARBA" id="ARBA00022448"/>
    </source>
</evidence>
<dbReference type="RefSeq" id="WP_055421111.1">
    <property type="nucleotide sequence ID" value="NZ_CP019724.1"/>
</dbReference>
<organism evidence="10 11">
    <name type="scientific">Streptomyces pactum</name>
    <dbReference type="NCBI Taxonomy" id="68249"/>
    <lineage>
        <taxon>Bacteria</taxon>
        <taxon>Bacillati</taxon>
        <taxon>Actinomycetota</taxon>
        <taxon>Actinomycetes</taxon>
        <taxon>Kitasatosporales</taxon>
        <taxon>Streptomycetaceae</taxon>
        <taxon>Streptomyces</taxon>
    </lineage>
</organism>
<feature type="transmembrane region" description="Helical" evidence="7">
    <location>
        <begin position="242"/>
        <end position="264"/>
    </location>
</feature>
<proteinExistence type="inferred from homology"/>
<sequence length="321" mass="35449">MTAVHKTRAAAHAVGRRSAPPPESDVGRPRTGRRRRTAVLTPWLFLAAPLTLLVMFTYLPVADMIGYSFTDWDGVSPTRSYVGAENYTDLVTRSARFEVFLVSGFYLAASVAQIALALYFATVLSFDTRFRNLFKGLLFFPYLINGVAVGFVFLYFFQPDGTLDTLLRLIGVDGKHLWLGDPDLANPSLAGVSVWRFMGLNMVLFLGAIQSIPPHLYEAAQLDGANRWQQFRHVIAPSIKPVISLSFILAVSGSLAVFEIPYIMTGGANGTETFVIQTVKLAFQFDKVGLASASAVVLLVLILLITWVQRRLIPEERVELS</sequence>
<evidence type="ECO:0000256" key="1">
    <source>
        <dbReference type="ARBA" id="ARBA00004651"/>
    </source>
</evidence>
<dbReference type="AlphaFoldDB" id="A0A1S6J350"/>
<keyword evidence="2 7" id="KW-0813">Transport</keyword>
<gene>
    <name evidence="10" type="ORF">B1H29_03810</name>
</gene>
<dbReference type="KEGG" id="spac:B1H29_03810"/>
<keyword evidence="11" id="KW-1185">Reference proteome</keyword>
<evidence type="ECO:0000256" key="6">
    <source>
        <dbReference type="ARBA" id="ARBA00023136"/>
    </source>
</evidence>
<evidence type="ECO:0000256" key="4">
    <source>
        <dbReference type="ARBA" id="ARBA00022692"/>
    </source>
</evidence>
<reference evidence="10 11" key="1">
    <citation type="submission" date="2017-02" db="EMBL/GenBank/DDBJ databases">
        <title>Streptomyces pactum ACT12 Genome sequencing and assembly.</title>
        <authorList>
            <person name="Xue Q."/>
            <person name="Yan X."/>
            <person name="Jia L."/>
            <person name="Yan H."/>
        </authorList>
    </citation>
    <scope>NUCLEOTIDE SEQUENCE [LARGE SCALE GENOMIC DNA]</scope>
    <source>
        <strain evidence="10 11">ACT12</strain>
    </source>
</reference>
<dbReference type="PANTHER" id="PTHR43005:SF2">
    <property type="entry name" value="INTEGRAL MEMBRANE SUGAR TRANSPORT PROTEIN"/>
    <property type="match status" value="1"/>
</dbReference>
<dbReference type="Proteomes" id="UP000189443">
    <property type="component" value="Chromosome"/>
</dbReference>
<name>A0A1S6J350_9ACTN</name>
<evidence type="ECO:0000259" key="9">
    <source>
        <dbReference type="PROSITE" id="PS50928"/>
    </source>
</evidence>
<evidence type="ECO:0000313" key="11">
    <source>
        <dbReference type="Proteomes" id="UP000189443"/>
    </source>
</evidence>
<feature type="transmembrane region" description="Helical" evidence="7">
    <location>
        <begin position="99"/>
        <end position="124"/>
    </location>
</feature>
<comment type="subcellular location">
    <subcellularLocation>
        <location evidence="1 7">Cell membrane</location>
        <topology evidence="1 7">Multi-pass membrane protein</topology>
    </subcellularLocation>
</comment>
<dbReference type="EMBL" id="CP019724">
    <property type="protein sequence ID" value="AQS66180.1"/>
    <property type="molecule type" value="Genomic_DNA"/>
</dbReference>
<feature type="transmembrane region" description="Helical" evidence="7">
    <location>
        <begin position="188"/>
        <end position="209"/>
    </location>
</feature>
<protein>
    <submittedName>
        <fullName evidence="10">ABC transporter permease</fullName>
    </submittedName>
</protein>
<feature type="domain" description="ABC transmembrane type-1" evidence="9">
    <location>
        <begin position="99"/>
        <end position="309"/>
    </location>
</feature>
<evidence type="ECO:0000256" key="3">
    <source>
        <dbReference type="ARBA" id="ARBA00022475"/>
    </source>
</evidence>
<dbReference type="Pfam" id="PF00528">
    <property type="entry name" value="BPD_transp_1"/>
    <property type="match status" value="1"/>
</dbReference>
<feature type="region of interest" description="Disordered" evidence="8">
    <location>
        <begin position="1"/>
        <end position="33"/>
    </location>
</feature>
<dbReference type="SUPFAM" id="SSF161098">
    <property type="entry name" value="MetI-like"/>
    <property type="match status" value="1"/>
</dbReference>
<evidence type="ECO:0000256" key="8">
    <source>
        <dbReference type="SAM" id="MobiDB-lite"/>
    </source>
</evidence>
<keyword evidence="4 7" id="KW-0812">Transmembrane</keyword>
<dbReference type="CDD" id="cd06261">
    <property type="entry name" value="TM_PBP2"/>
    <property type="match status" value="1"/>
</dbReference>
<dbReference type="OrthoDB" id="145927at2"/>
<comment type="similarity">
    <text evidence="7">Belongs to the binding-protein-dependent transport system permease family.</text>
</comment>
<keyword evidence="5 7" id="KW-1133">Transmembrane helix</keyword>
<evidence type="ECO:0000256" key="7">
    <source>
        <dbReference type="RuleBase" id="RU363032"/>
    </source>
</evidence>
<dbReference type="Gene3D" id="1.10.3720.10">
    <property type="entry name" value="MetI-like"/>
    <property type="match status" value="1"/>
</dbReference>
<feature type="transmembrane region" description="Helical" evidence="7">
    <location>
        <begin position="136"/>
        <end position="157"/>
    </location>
</feature>
<dbReference type="PROSITE" id="PS50928">
    <property type="entry name" value="ABC_TM1"/>
    <property type="match status" value="1"/>
</dbReference>
<dbReference type="InterPro" id="IPR000515">
    <property type="entry name" value="MetI-like"/>
</dbReference>
<feature type="transmembrane region" description="Helical" evidence="7">
    <location>
        <begin position="38"/>
        <end position="59"/>
    </location>
</feature>
<keyword evidence="6 7" id="KW-0472">Membrane</keyword>
<accession>A0A1S6J350</accession>
<dbReference type="InterPro" id="IPR035906">
    <property type="entry name" value="MetI-like_sf"/>
</dbReference>
<keyword evidence="3" id="KW-1003">Cell membrane</keyword>
<evidence type="ECO:0000256" key="5">
    <source>
        <dbReference type="ARBA" id="ARBA00022989"/>
    </source>
</evidence>